<dbReference type="RefSeq" id="WP_051645876.1">
    <property type="nucleotide sequence ID" value="NZ_BNAB01000024.1"/>
</dbReference>
<evidence type="ECO:0000256" key="1">
    <source>
        <dbReference type="SAM" id="Phobius"/>
    </source>
</evidence>
<keyword evidence="1" id="KW-0472">Membrane</keyword>
<keyword evidence="4" id="KW-1185">Reference proteome</keyword>
<evidence type="ECO:0000313" key="5">
    <source>
        <dbReference type="Proteomes" id="UP000634647"/>
    </source>
</evidence>
<gene>
    <name evidence="2" type="ORF">GCM10008024_36390</name>
    <name evidence="3" type="ORF">SAMN05444006_1267</name>
</gene>
<evidence type="ECO:0000313" key="2">
    <source>
        <dbReference type="EMBL" id="GHE05466.1"/>
    </source>
</evidence>
<name>A0AAN4UUD9_9RHOB</name>
<feature type="transmembrane region" description="Helical" evidence="1">
    <location>
        <begin position="20"/>
        <end position="40"/>
    </location>
</feature>
<feature type="transmembrane region" description="Helical" evidence="1">
    <location>
        <begin position="52"/>
        <end position="73"/>
    </location>
</feature>
<accession>A0AAN4UUD9</accession>
<comment type="caution">
    <text evidence="2">The sequence shown here is derived from an EMBL/GenBank/DDBJ whole genome shotgun (WGS) entry which is preliminary data.</text>
</comment>
<feature type="transmembrane region" description="Helical" evidence="1">
    <location>
        <begin position="79"/>
        <end position="105"/>
    </location>
</feature>
<keyword evidence="1" id="KW-1133">Transmembrane helix</keyword>
<dbReference type="EMBL" id="BNAB01000024">
    <property type="protein sequence ID" value="GHE05466.1"/>
    <property type="molecule type" value="Genomic_DNA"/>
</dbReference>
<dbReference type="EMBL" id="FNOB01000026">
    <property type="protein sequence ID" value="SDX71523.1"/>
    <property type="molecule type" value="Genomic_DNA"/>
</dbReference>
<dbReference type="Proteomes" id="UP000199541">
    <property type="component" value="Unassembled WGS sequence"/>
</dbReference>
<proteinExistence type="predicted"/>
<evidence type="ECO:0000313" key="4">
    <source>
        <dbReference type="Proteomes" id="UP000199541"/>
    </source>
</evidence>
<evidence type="ECO:0000313" key="3">
    <source>
        <dbReference type="EMBL" id="SDX71523.1"/>
    </source>
</evidence>
<protein>
    <submittedName>
        <fullName evidence="2">Uncharacterized protein</fullName>
    </submittedName>
</protein>
<reference evidence="2" key="3">
    <citation type="submission" date="2023-06" db="EMBL/GenBank/DDBJ databases">
        <authorList>
            <person name="Sun Q."/>
            <person name="Zhou Y."/>
        </authorList>
    </citation>
    <scope>NUCLEOTIDE SEQUENCE</scope>
    <source>
        <strain evidence="2">CGMCC 1.10859</strain>
    </source>
</reference>
<sequence length="122" mass="11748">MMQPESTSLWGDLLTAAAGSAVLAAAAWGAAGGATSALVVRVSLANAIRQVVIGALAAAGMGSGAGAILVAWLGLPGEMVAAIGAGSSISYLTGVFGPALFSLVLQRITGGRLPGEPDGGDQ</sequence>
<reference evidence="3 4" key="2">
    <citation type="submission" date="2016-10" db="EMBL/GenBank/DDBJ databases">
        <authorList>
            <person name="Varghese N."/>
            <person name="Submissions S."/>
        </authorList>
    </citation>
    <scope>NUCLEOTIDE SEQUENCE [LARGE SCALE GENOMIC DNA]</scope>
    <source>
        <strain evidence="3 4">DSM 24802</strain>
    </source>
</reference>
<reference evidence="2" key="1">
    <citation type="journal article" date="2014" name="Int. J. Syst. Evol. Microbiol.">
        <title>Complete genome sequence of Corynebacterium casei LMG S-19264T (=DSM 44701T), isolated from a smear-ripened cheese.</title>
        <authorList>
            <consortium name="US DOE Joint Genome Institute (JGI-PGF)"/>
            <person name="Walter F."/>
            <person name="Albersmeier A."/>
            <person name="Kalinowski J."/>
            <person name="Ruckert C."/>
        </authorList>
    </citation>
    <scope>NUCLEOTIDE SEQUENCE</scope>
    <source>
        <strain evidence="2">CGMCC 1.10859</strain>
    </source>
</reference>
<organism evidence="2 5">
    <name type="scientific">Allgaiera indica</name>
    <dbReference type="NCBI Taxonomy" id="765699"/>
    <lineage>
        <taxon>Bacteria</taxon>
        <taxon>Pseudomonadati</taxon>
        <taxon>Pseudomonadota</taxon>
        <taxon>Alphaproteobacteria</taxon>
        <taxon>Rhodobacterales</taxon>
        <taxon>Paracoccaceae</taxon>
        <taxon>Allgaiera</taxon>
    </lineage>
</organism>
<keyword evidence="1" id="KW-0812">Transmembrane</keyword>
<dbReference type="AlphaFoldDB" id="A0AAN4UUD9"/>
<dbReference type="Proteomes" id="UP000634647">
    <property type="component" value="Unassembled WGS sequence"/>
</dbReference>